<organism evidence="2 3">
    <name type="scientific">Apiospora saccharicola</name>
    <dbReference type="NCBI Taxonomy" id="335842"/>
    <lineage>
        <taxon>Eukaryota</taxon>
        <taxon>Fungi</taxon>
        <taxon>Dikarya</taxon>
        <taxon>Ascomycota</taxon>
        <taxon>Pezizomycotina</taxon>
        <taxon>Sordariomycetes</taxon>
        <taxon>Xylariomycetidae</taxon>
        <taxon>Amphisphaeriales</taxon>
        <taxon>Apiosporaceae</taxon>
        <taxon>Apiospora</taxon>
    </lineage>
</organism>
<accession>A0ABR1WK10</accession>
<feature type="compositionally biased region" description="Low complexity" evidence="1">
    <location>
        <begin position="370"/>
        <end position="389"/>
    </location>
</feature>
<proteinExistence type="predicted"/>
<evidence type="ECO:0000313" key="2">
    <source>
        <dbReference type="EMBL" id="KAK8083860.1"/>
    </source>
</evidence>
<dbReference type="EMBL" id="JAQQWM010000001">
    <property type="protein sequence ID" value="KAK8083860.1"/>
    <property type="molecule type" value="Genomic_DNA"/>
</dbReference>
<gene>
    <name evidence="2" type="ORF">PG996_002641</name>
</gene>
<evidence type="ECO:0008006" key="4">
    <source>
        <dbReference type="Google" id="ProtNLM"/>
    </source>
</evidence>
<keyword evidence="3" id="KW-1185">Reference proteome</keyword>
<sequence>MVADQRTSNPGVGTSEGDKAVFRHRGEYVVSFDERKAKILEMLRKEHPDEDHTEIQVGLPRVRRCNSSLEYTVTSYYTYQGNKVFLRQAVMIPEDPLQEDVDATILEHIWNFAPEAVKKLAPRTIGAIDLYEEDSALDRVYVLLGGPALYGLPLSCVYDKLSRKQKVSVASQLGRVYREVQRMRTVGCGYPELHLNEGVDDKDDPAKFFRQAIQPYQMPMAEGDEMKKTLPEKEEKEDESDSETYLASADDVVLTRERLANGPEFHLKARQILILQLKRWIHLLHHRHSVDHDDDKGDDQCGLLQCALYMAREIIARNPGTGTRTIILICNIMVEFRPGRAEPTITGIWDWGASAFDPHRNRERDLCKRSSSSTPTNTTSTSNTKNVTTDNETPPKLWVCIDTLSYNDSHWKPHLGPLDACDRLAETVQQAHASRDTLWYDRRGDEPLDPTAIKPTDPAGSEIKRAFDEAVGTPFRRVAYNPDMAFARNLYAVVRDRPWRRAVVGHNLKVLEDLVTAWYEREAEWAANFDDDDE</sequence>
<name>A0ABR1WK10_9PEZI</name>
<evidence type="ECO:0000256" key="1">
    <source>
        <dbReference type="SAM" id="MobiDB-lite"/>
    </source>
</evidence>
<feature type="region of interest" description="Disordered" evidence="1">
    <location>
        <begin position="364"/>
        <end position="390"/>
    </location>
</feature>
<reference evidence="2 3" key="1">
    <citation type="submission" date="2023-01" db="EMBL/GenBank/DDBJ databases">
        <title>Analysis of 21 Apiospora genomes using comparative genomics revels a genus with tremendous synthesis potential of carbohydrate active enzymes and secondary metabolites.</title>
        <authorList>
            <person name="Sorensen T."/>
        </authorList>
    </citation>
    <scope>NUCLEOTIDE SEQUENCE [LARGE SCALE GENOMIC DNA]</scope>
    <source>
        <strain evidence="2 3">CBS 83171</strain>
    </source>
</reference>
<dbReference type="Proteomes" id="UP001446871">
    <property type="component" value="Unassembled WGS sequence"/>
</dbReference>
<evidence type="ECO:0000313" key="3">
    <source>
        <dbReference type="Proteomes" id="UP001446871"/>
    </source>
</evidence>
<protein>
    <recommendedName>
        <fullName evidence="4">Aminoglycoside phosphotransferase domain-containing protein</fullName>
    </recommendedName>
</protein>
<comment type="caution">
    <text evidence="2">The sequence shown here is derived from an EMBL/GenBank/DDBJ whole genome shotgun (WGS) entry which is preliminary data.</text>
</comment>